<evidence type="ECO:0000313" key="1">
    <source>
        <dbReference type="EMBL" id="KAK4340606.1"/>
    </source>
</evidence>
<dbReference type="EMBL" id="JAVYJV010000022">
    <property type="protein sequence ID" value="KAK4340606.1"/>
    <property type="molecule type" value="Genomic_DNA"/>
</dbReference>
<dbReference type="AlphaFoldDB" id="A0AAE1QWN8"/>
<gene>
    <name evidence="1" type="ORF">RND71_039107</name>
</gene>
<dbReference type="PANTHER" id="PTHR11439:SF524">
    <property type="entry name" value="RNA-DIRECTED DNA POLYMERASE, PROTEIN KINASE RLK-PELLE-DLSV FAMILY"/>
    <property type="match status" value="1"/>
</dbReference>
<keyword evidence="2" id="KW-1185">Reference proteome</keyword>
<name>A0AAE1QWN8_9SOLA</name>
<dbReference type="InterPro" id="IPR043502">
    <property type="entry name" value="DNA/RNA_pol_sf"/>
</dbReference>
<dbReference type="Proteomes" id="UP001291623">
    <property type="component" value="Unassembled WGS sequence"/>
</dbReference>
<dbReference type="PANTHER" id="PTHR11439">
    <property type="entry name" value="GAG-POL-RELATED RETROTRANSPOSON"/>
    <property type="match status" value="1"/>
</dbReference>
<dbReference type="SUPFAM" id="SSF56672">
    <property type="entry name" value="DNA/RNA polymerases"/>
    <property type="match status" value="1"/>
</dbReference>
<proteinExistence type="predicted"/>
<sequence>MSSITGLTSYSDADWGGCPDTRHFTYGYCIFLGDNLLSWSSKRQTTLSRSSTETEYRGVANVVSEFCWIRNLLLELHCPIQKATLVYCDNISAIYLSGNLVQHQRTKHIEMNIHFVAKK</sequence>
<accession>A0AAE1QWN8</accession>
<dbReference type="CDD" id="cd09272">
    <property type="entry name" value="RNase_HI_RT_Ty1"/>
    <property type="match status" value="1"/>
</dbReference>
<protein>
    <submittedName>
        <fullName evidence="1">Uncharacterized protein</fullName>
    </submittedName>
</protein>
<evidence type="ECO:0000313" key="2">
    <source>
        <dbReference type="Proteomes" id="UP001291623"/>
    </source>
</evidence>
<comment type="caution">
    <text evidence="1">The sequence shown here is derived from an EMBL/GenBank/DDBJ whole genome shotgun (WGS) entry which is preliminary data.</text>
</comment>
<reference evidence="1" key="1">
    <citation type="submission" date="2023-12" db="EMBL/GenBank/DDBJ databases">
        <title>Genome assembly of Anisodus tanguticus.</title>
        <authorList>
            <person name="Wang Y.-J."/>
        </authorList>
    </citation>
    <scope>NUCLEOTIDE SEQUENCE</scope>
    <source>
        <strain evidence="1">KB-2021</strain>
        <tissue evidence="1">Leaf</tissue>
    </source>
</reference>
<organism evidence="1 2">
    <name type="scientific">Anisodus tanguticus</name>
    <dbReference type="NCBI Taxonomy" id="243964"/>
    <lineage>
        <taxon>Eukaryota</taxon>
        <taxon>Viridiplantae</taxon>
        <taxon>Streptophyta</taxon>
        <taxon>Embryophyta</taxon>
        <taxon>Tracheophyta</taxon>
        <taxon>Spermatophyta</taxon>
        <taxon>Magnoliopsida</taxon>
        <taxon>eudicotyledons</taxon>
        <taxon>Gunneridae</taxon>
        <taxon>Pentapetalae</taxon>
        <taxon>asterids</taxon>
        <taxon>lamiids</taxon>
        <taxon>Solanales</taxon>
        <taxon>Solanaceae</taxon>
        <taxon>Solanoideae</taxon>
        <taxon>Hyoscyameae</taxon>
        <taxon>Anisodus</taxon>
    </lineage>
</organism>